<dbReference type="AlphaFoldDB" id="A0A6A7B2M3"/>
<evidence type="ECO:0000256" key="4">
    <source>
        <dbReference type="ARBA" id="ARBA00049194"/>
    </source>
</evidence>
<dbReference type="CDD" id="cd07106">
    <property type="entry name" value="ALDH_AldA-AAD23400"/>
    <property type="match status" value="1"/>
</dbReference>
<dbReference type="PROSITE" id="PS00687">
    <property type="entry name" value="ALDEHYDE_DEHYDR_GLU"/>
    <property type="match status" value="1"/>
</dbReference>
<evidence type="ECO:0000313" key="10">
    <source>
        <dbReference type="Proteomes" id="UP000799423"/>
    </source>
</evidence>
<dbReference type="Proteomes" id="UP000799423">
    <property type="component" value="Unassembled WGS sequence"/>
</dbReference>
<dbReference type="Gene3D" id="3.40.605.10">
    <property type="entry name" value="Aldehyde Dehydrogenase, Chain A, domain 1"/>
    <property type="match status" value="1"/>
</dbReference>
<dbReference type="EC" id="1.2.1.3" evidence="3"/>
<dbReference type="Pfam" id="PF00171">
    <property type="entry name" value="Aldedh"/>
    <property type="match status" value="1"/>
</dbReference>
<dbReference type="PROSITE" id="PS00070">
    <property type="entry name" value="ALDEHYDE_DEHYDR_CYS"/>
    <property type="match status" value="1"/>
</dbReference>
<keyword evidence="2 6" id="KW-0560">Oxidoreductase</keyword>
<dbReference type="InterPro" id="IPR016163">
    <property type="entry name" value="Ald_DH_C"/>
</dbReference>
<organism evidence="9 10">
    <name type="scientific">Plenodomus tracheiphilus IPT5</name>
    <dbReference type="NCBI Taxonomy" id="1408161"/>
    <lineage>
        <taxon>Eukaryota</taxon>
        <taxon>Fungi</taxon>
        <taxon>Dikarya</taxon>
        <taxon>Ascomycota</taxon>
        <taxon>Pezizomycotina</taxon>
        <taxon>Dothideomycetes</taxon>
        <taxon>Pleosporomycetidae</taxon>
        <taxon>Pleosporales</taxon>
        <taxon>Pleosporineae</taxon>
        <taxon>Leptosphaeriaceae</taxon>
        <taxon>Plenodomus</taxon>
    </lineage>
</organism>
<dbReference type="InterPro" id="IPR044086">
    <property type="entry name" value="LUC3-like"/>
</dbReference>
<dbReference type="InterPro" id="IPR016160">
    <property type="entry name" value="Ald_DH_CS_CYS"/>
</dbReference>
<dbReference type="EMBL" id="MU006310">
    <property type="protein sequence ID" value="KAF2849751.1"/>
    <property type="molecule type" value="Genomic_DNA"/>
</dbReference>
<name>A0A6A7B2M3_9PLEO</name>
<evidence type="ECO:0000256" key="3">
    <source>
        <dbReference type="ARBA" id="ARBA00024226"/>
    </source>
</evidence>
<dbReference type="OrthoDB" id="310895at2759"/>
<feature type="region of interest" description="Disordered" evidence="7">
    <location>
        <begin position="20"/>
        <end position="48"/>
    </location>
</feature>
<gene>
    <name evidence="9" type="ORF">T440DRAFT_398694</name>
</gene>
<dbReference type="InterPro" id="IPR016162">
    <property type="entry name" value="Ald_DH_N"/>
</dbReference>
<proteinExistence type="inferred from homology"/>
<evidence type="ECO:0000256" key="5">
    <source>
        <dbReference type="PROSITE-ProRule" id="PRU10007"/>
    </source>
</evidence>
<evidence type="ECO:0000256" key="6">
    <source>
        <dbReference type="RuleBase" id="RU003345"/>
    </source>
</evidence>
<evidence type="ECO:0000256" key="7">
    <source>
        <dbReference type="SAM" id="MobiDB-lite"/>
    </source>
</evidence>
<dbReference type="SUPFAM" id="SSF53720">
    <property type="entry name" value="ALDH-like"/>
    <property type="match status" value="1"/>
</dbReference>
<evidence type="ECO:0000256" key="2">
    <source>
        <dbReference type="ARBA" id="ARBA00023002"/>
    </source>
</evidence>
<accession>A0A6A7B2M3</accession>
<evidence type="ECO:0000259" key="8">
    <source>
        <dbReference type="Pfam" id="PF00171"/>
    </source>
</evidence>
<dbReference type="InterPro" id="IPR015590">
    <property type="entry name" value="Aldehyde_DH_dom"/>
</dbReference>
<evidence type="ECO:0000313" key="9">
    <source>
        <dbReference type="EMBL" id="KAF2849751.1"/>
    </source>
</evidence>
<dbReference type="GO" id="GO:0004029">
    <property type="term" value="F:aldehyde dehydrogenase (NAD+) activity"/>
    <property type="evidence" value="ECO:0007669"/>
    <property type="project" value="UniProtKB-EC"/>
</dbReference>
<reference evidence="9" key="1">
    <citation type="submission" date="2020-01" db="EMBL/GenBank/DDBJ databases">
        <authorList>
            <consortium name="DOE Joint Genome Institute"/>
            <person name="Haridas S."/>
            <person name="Albert R."/>
            <person name="Binder M."/>
            <person name="Bloem J."/>
            <person name="Labutti K."/>
            <person name="Salamov A."/>
            <person name="Andreopoulos B."/>
            <person name="Baker S.E."/>
            <person name="Barry K."/>
            <person name="Bills G."/>
            <person name="Bluhm B.H."/>
            <person name="Cannon C."/>
            <person name="Castanera R."/>
            <person name="Culley D.E."/>
            <person name="Daum C."/>
            <person name="Ezra D."/>
            <person name="Gonzalez J.B."/>
            <person name="Henrissat B."/>
            <person name="Kuo A."/>
            <person name="Liang C."/>
            <person name="Lipzen A."/>
            <person name="Lutzoni F."/>
            <person name="Magnuson J."/>
            <person name="Mondo S."/>
            <person name="Nolan M."/>
            <person name="Ohm R."/>
            <person name="Pangilinan J."/>
            <person name="Park H.-J."/>
            <person name="Ramirez L."/>
            <person name="Alfaro M."/>
            <person name="Sun H."/>
            <person name="Tritt A."/>
            <person name="Yoshinaga Y."/>
            <person name="Zwiers L.-H."/>
            <person name="Turgeon B.G."/>
            <person name="Goodwin S.B."/>
            <person name="Spatafora J.W."/>
            <person name="Crous P.W."/>
            <person name="Grigoriev I.V."/>
        </authorList>
    </citation>
    <scope>NUCLEOTIDE SEQUENCE</scope>
    <source>
        <strain evidence="9">IPT5</strain>
    </source>
</reference>
<dbReference type="PANTHER" id="PTHR11699">
    <property type="entry name" value="ALDEHYDE DEHYDROGENASE-RELATED"/>
    <property type="match status" value="1"/>
</dbReference>
<dbReference type="Gene3D" id="3.40.309.10">
    <property type="entry name" value="Aldehyde Dehydrogenase, Chain A, domain 2"/>
    <property type="match status" value="1"/>
</dbReference>
<protein>
    <recommendedName>
        <fullName evidence="3">aldehyde dehydrogenase (NAD(+))</fullName>
        <ecNumber evidence="3">1.2.1.3</ecNumber>
    </recommendedName>
</protein>
<feature type="active site" evidence="5">
    <location>
        <position position="250"/>
    </location>
</feature>
<dbReference type="InterPro" id="IPR029510">
    <property type="entry name" value="Ald_DH_CS_GLU"/>
</dbReference>
<sequence length="478" mass="52063">MAKSGSEPLDWKTYRNVINGKLETTKQTRHATNPANGEDGPEVPVSTRDDVDRACDAAAEAFKTWSKVPWDERRKAIESFADALEEEKENFAQMLTAEQGKPLVFARMEIDNSLHWIRTIAAMSIPEESREEENKTVVVRYIPLGVAVGIVPWNYPILLAAGKFAPALLTGNTMIIKPSPFTPAGDLKLVELAQRFFPPGVLQCLSGGDDLGPMLTSHPVPAKISFTGSTFTGKKVMESASKTLKRVTLELGGNDPALVFDDVDVDDVAKKISTFAFLNSGQICLALKRIFVQEGVADKFLRALVKETEALKVGPGNQADVFLGPIQNSMQYERVKGFFSDIEKENWKVAAGGKVPTGPGYFITPTIIERPDSKSRIVVEEPFGPIVPFLTFTDEADAIAQANATKMGLGASVWSKDIERANRVARGIEAGSVWVNTHFELDPNVPFGGHKESGMGSEWGVGGLKSYCNVQALYLGKA</sequence>
<keyword evidence="10" id="KW-1185">Reference proteome</keyword>
<feature type="domain" description="Aldehyde dehydrogenase" evidence="8">
    <location>
        <begin position="26"/>
        <end position="472"/>
    </location>
</feature>
<dbReference type="FunFam" id="3.40.309.10:FF:000009">
    <property type="entry name" value="Aldehyde dehydrogenase A"/>
    <property type="match status" value="1"/>
</dbReference>
<evidence type="ECO:0000256" key="1">
    <source>
        <dbReference type="ARBA" id="ARBA00009986"/>
    </source>
</evidence>
<comment type="catalytic activity">
    <reaction evidence="4">
        <text>an aldehyde + NAD(+) + H2O = a carboxylate + NADH + 2 H(+)</text>
        <dbReference type="Rhea" id="RHEA:16185"/>
        <dbReference type="ChEBI" id="CHEBI:15377"/>
        <dbReference type="ChEBI" id="CHEBI:15378"/>
        <dbReference type="ChEBI" id="CHEBI:17478"/>
        <dbReference type="ChEBI" id="CHEBI:29067"/>
        <dbReference type="ChEBI" id="CHEBI:57540"/>
        <dbReference type="ChEBI" id="CHEBI:57945"/>
        <dbReference type="EC" id="1.2.1.3"/>
    </reaction>
</comment>
<dbReference type="FunFam" id="3.40.605.10:FF:000007">
    <property type="entry name" value="NAD/NADP-dependent betaine aldehyde dehydrogenase"/>
    <property type="match status" value="1"/>
</dbReference>
<comment type="similarity">
    <text evidence="1 6">Belongs to the aldehyde dehydrogenase family.</text>
</comment>
<dbReference type="InterPro" id="IPR016161">
    <property type="entry name" value="Ald_DH/histidinol_DH"/>
</dbReference>